<proteinExistence type="predicted"/>
<gene>
    <name evidence="2" type="ORF">SAMN02787144_100881</name>
</gene>
<dbReference type="RefSeq" id="WP_072485902.1">
    <property type="nucleotide sequence ID" value="NZ_CP109381.1"/>
</dbReference>
<evidence type="ECO:0000313" key="2">
    <source>
        <dbReference type="EMBL" id="SFX94698.1"/>
    </source>
</evidence>
<evidence type="ECO:0000313" key="3">
    <source>
        <dbReference type="Proteomes" id="UP000181909"/>
    </source>
</evidence>
<reference evidence="2 3" key="1">
    <citation type="submission" date="2016-11" db="EMBL/GenBank/DDBJ databases">
        <authorList>
            <person name="Jaros S."/>
            <person name="Januszkiewicz K."/>
            <person name="Wedrychowicz H."/>
        </authorList>
    </citation>
    <scope>NUCLEOTIDE SEQUENCE [LARGE SCALE GENOMIC DNA]</scope>
    <source>
        <strain evidence="2 3">OK807</strain>
    </source>
</reference>
<protein>
    <recommendedName>
        <fullName evidence="1">DUF397 domain-containing protein</fullName>
    </recommendedName>
</protein>
<evidence type="ECO:0000259" key="1">
    <source>
        <dbReference type="Pfam" id="PF04149"/>
    </source>
</evidence>
<organism evidence="2 3">
    <name type="scientific">Streptomyces atratus</name>
    <dbReference type="NCBI Taxonomy" id="1893"/>
    <lineage>
        <taxon>Bacteria</taxon>
        <taxon>Bacillati</taxon>
        <taxon>Actinomycetota</taxon>
        <taxon>Actinomycetes</taxon>
        <taxon>Kitasatosporales</taxon>
        <taxon>Streptomycetaceae</taxon>
        <taxon>Streptomyces</taxon>
    </lineage>
</organism>
<dbReference type="EMBL" id="FPJO01000008">
    <property type="protein sequence ID" value="SFX94698.1"/>
    <property type="molecule type" value="Genomic_DNA"/>
</dbReference>
<dbReference type="Proteomes" id="UP000181909">
    <property type="component" value="Unassembled WGS sequence"/>
</dbReference>
<dbReference type="AlphaFoldDB" id="A0A1K2B7Q4"/>
<accession>A0A1K2B7Q4</accession>
<dbReference type="InterPro" id="IPR007278">
    <property type="entry name" value="DUF397"/>
</dbReference>
<dbReference type="STRING" id="1893.SAMN02787144_100881"/>
<sequence length="67" mass="7092">MNTTEPVRPVPESAWFKSSYSSGAGGECVEVANAVGSTHVRDSKNKAGAMLSFDAEQWATFVAFAAH</sequence>
<feature type="domain" description="DUF397" evidence="1">
    <location>
        <begin position="14"/>
        <end position="65"/>
    </location>
</feature>
<dbReference type="Pfam" id="PF04149">
    <property type="entry name" value="DUF397"/>
    <property type="match status" value="1"/>
</dbReference>
<name>A0A1K2B7Q4_STRAR</name>
<dbReference type="OrthoDB" id="4562195at2"/>